<evidence type="ECO:0000313" key="10">
    <source>
        <dbReference type="Proteomes" id="UP001235840"/>
    </source>
</evidence>
<keyword evidence="10" id="KW-1185">Reference proteome</keyword>
<dbReference type="InterPro" id="IPR038063">
    <property type="entry name" value="Transpep_catalytic_dom"/>
</dbReference>
<keyword evidence="2" id="KW-0808">Transferase</keyword>
<dbReference type="Pfam" id="PF03734">
    <property type="entry name" value="YkuD"/>
    <property type="match status" value="1"/>
</dbReference>
<dbReference type="Proteomes" id="UP001235840">
    <property type="component" value="Unassembled WGS sequence"/>
</dbReference>
<dbReference type="PANTHER" id="PTHR30582:SF4">
    <property type="entry name" value="L,D-TRANSPEPTIDASE YQJB-RELATED"/>
    <property type="match status" value="1"/>
</dbReference>
<dbReference type="RefSeq" id="WP_307397734.1">
    <property type="nucleotide sequence ID" value="NZ_BAAADK010000020.1"/>
</dbReference>
<keyword evidence="4 6" id="KW-0573">Peptidoglycan synthesis</keyword>
<dbReference type="EMBL" id="JAUSTY010000025">
    <property type="protein sequence ID" value="MDQ0168182.1"/>
    <property type="molecule type" value="Genomic_DNA"/>
</dbReference>
<evidence type="ECO:0000256" key="3">
    <source>
        <dbReference type="ARBA" id="ARBA00022960"/>
    </source>
</evidence>
<dbReference type="PANTHER" id="PTHR30582">
    <property type="entry name" value="L,D-TRANSPEPTIDASE"/>
    <property type="match status" value="1"/>
</dbReference>
<organism evidence="9 10">
    <name type="scientific">Caldalkalibacillus horti</name>
    <dbReference type="NCBI Taxonomy" id="77523"/>
    <lineage>
        <taxon>Bacteria</taxon>
        <taxon>Bacillati</taxon>
        <taxon>Bacillota</taxon>
        <taxon>Bacilli</taxon>
        <taxon>Bacillales</taxon>
        <taxon>Bacillaceae</taxon>
        <taxon>Caldalkalibacillus</taxon>
    </lineage>
</organism>
<evidence type="ECO:0000256" key="6">
    <source>
        <dbReference type="PROSITE-ProRule" id="PRU01373"/>
    </source>
</evidence>
<dbReference type="CDD" id="cd16913">
    <property type="entry name" value="YkuD_like"/>
    <property type="match status" value="1"/>
</dbReference>
<evidence type="ECO:0000256" key="1">
    <source>
        <dbReference type="ARBA" id="ARBA00004752"/>
    </source>
</evidence>
<evidence type="ECO:0000256" key="7">
    <source>
        <dbReference type="SAM" id="SignalP"/>
    </source>
</evidence>
<reference evidence="9 10" key="1">
    <citation type="submission" date="2023-07" db="EMBL/GenBank/DDBJ databases">
        <title>Genomic Encyclopedia of Type Strains, Phase IV (KMG-IV): sequencing the most valuable type-strain genomes for metagenomic binning, comparative biology and taxonomic classification.</title>
        <authorList>
            <person name="Goeker M."/>
        </authorList>
    </citation>
    <scope>NUCLEOTIDE SEQUENCE [LARGE SCALE GENOMIC DNA]</scope>
    <source>
        <strain evidence="9 10">DSM 12751</strain>
    </source>
</reference>
<gene>
    <name evidence="9" type="ORF">J2S11_004134</name>
</gene>
<accession>A0ABT9W530</accession>
<dbReference type="InterPro" id="IPR050979">
    <property type="entry name" value="LD-transpeptidase"/>
</dbReference>
<dbReference type="PROSITE" id="PS52029">
    <property type="entry name" value="LD_TPASE"/>
    <property type="match status" value="1"/>
</dbReference>
<keyword evidence="7" id="KW-0732">Signal</keyword>
<feature type="signal peptide" evidence="7">
    <location>
        <begin position="1"/>
        <end position="29"/>
    </location>
</feature>
<feature type="active site" description="Proton donor/acceptor" evidence="6">
    <location>
        <position position="136"/>
    </location>
</feature>
<feature type="active site" description="Nucleophile" evidence="6">
    <location>
        <position position="152"/>
    </location>
</feature>
<feature type="chain" id="PRO_5046706365" description="L,D-TPase catalytic domain-containing protein" evidence="7">
    <location>
        <begin position="30"/>
        <end position="182"/>
    </location>
</feature>
<evidence type="ECO:0000256" key="4">
    <source>
        <dbReference type="ARBA" id="ARBA00022984"/>
    </source>
</evidence>
<keyword evidence="3 6" id="KW-0133">Cell shape</keyword>
<dbReference type="InterPro" id="IPR005490">
    <property type="entry name" value="LD_TPept_cat_dom"/>
</dbReference>
<name>A0ABT9W530_9BACI</name>
<evidence type="ECO:0000256" key="5">
    <source>
        <dbReference type="ARBA" id="ARBA00023316"/>
    </source>
</evidence>
<dbReference type="Gene3D" id="2.40.440.10">
    <property type="entry name" value="L,D-transpeptidase catalytic domain-like"/>
    <property type="match status" value="1"/>
</dbReference>
<evidence type="ECO:0000256" key="2">
    <source>
        <dbReference type="ARBA" id="ARBA00022679"/>
    </source>
</evidence>
<evidence type="ECO:0000313" key="9">
    <source>
        <dbReference type="EMBL" id="MDQ0168182.1"/>
    </source>
</evidence>
<keyword evidence="5 6" id="KW-0961">Cell wall biogenesis/degradation</keyword>
<dbReference type="SUPFAM" id="SSF141523">
    <property type="entry name" value="L,D-transpeptidase catalytic domain-like"/>
    <property type="match status" value="1"/>
</dbReference>
<feature type="domain" description="L,D-TPase catalytic" evidence="8">
    <location>
        <begin position="52"/>
        <end position="176"/>
    </location>
</feature>
<comment type="pathway">
    <text evidence="1 6">Cell wall biogenesis; peptidoglycan biosynthesis.</text>
</comment>
<proteinExistence type="predicted"/>
<sequence length="182" mass="20496">MFHMKYHTRYIGVLTLCFLLLLHPIPVSAIGQAQQASPLNQQPAIEAEFEGVHLEIDIATNVLKIFLNTQLMYTFKVATGKNKTHTPLGKFRIVTKVEKPWYLPKNIAGGDPKNPLGTRWLGLDVPYTSGYKYGIHGTNNPYSIGGHVTQGCIRLQNKQVEWLYQHIQIGTPVIIKDSSKTR</sequence>
<evidence type="ECO:0000259" key="8">
    <source>
        <dbReference type="PROSITE" id="PS52029"/>
    </source>
</evidence>
<protein>
    <recommendedName>
        <fullName evidence="8">L,D-TPase catalytic domain-containing protein</fullName>
    </recommendedName>
</protein>
<comment type="caution">
    <text evidence="9">The sequence shown here is derived from an EMBL/GenBank/DDBJ whole genome shotgun (WGS) entry which is preliminary data.</text>
</comment>